<feature type="domain" description="Transposase MuDR plant" evidence="1">
    <location>
        <begin position="177"/>
        <end position="219"/>
    </location>
</feature>
<organism evidence="2 3">
    <name type="scientific">Dipteronia dyeriana</name>
    <dbReference type="NCBI Taxonomy" id="168575"/>
    <lineage>
        <taxon>Eukaryota</taxon>
        <taxon>Viridiplantae</taxon>
        <taxon>Streptophyta</taxon>
        <taxon>Embryophyta</taxon>
        <taxon>Tracheophyta</taxon>
        <taxon>Spermatophyta</taxon>
        <taxon>Magnoliopsida</taxon>
        <taxon>eudicotyledons</taxon>
        <taxon>Gunneridae</taxon>
        <taxon>Pentapetalae</taxon>
        <taxon>rosids</taxon>
        <taxon>malvids</taxon>
        <taxon>Sapindales</taxon>
        <taxon>Sapindaceae</taxon>
        <taxon>Hippocastanoideae</taxon>
        <taxon>Acereae</taxon>
        <taxon>Dipteronia</taxon>
    </lineage>
</organism>
<dbReference type="EMBL" id="JANJYI010000009">
    <property type="protein sequence ID" value="KAK2635278.1"/>
    <property type="molecule type" value="Genomic_DNA"/>
</dbReference>
<keyword evidence="3" id="KW-1185">Reference proteome</keyword>
<accession>A0AAD9TGB0</accession>
<dbReference type="Pfam" id="PF03108">
    <property type="entry name" value="DBD_Tnp_Mut"/>
    <property type="match status" value="1"/>
</dbReference>
<evidence type="ECO:0000313" key="3">
    <source>
        <dbReference type="Proteomes" id="UP001280121"/>
    </source>
</evidence>
<dbReference type="Proteomes" id="UP001280121">
    <property type="component" value="Unassembled WGS sequence"/>
</dbReference>
<evidence type="ECO:0000313" key="2">
    <source>
        <dbReference type="EMBL" id="KAK2635278.1"/>
    </source>
</evidence>
<dbReference type="AlphaFoldDB" id="A0AAD9TGB0"/>
<name>A0AAD9TGB0_9ROSI</name>
<protein>
    <recommendedName>
        <fullName evidence="1">Transposase MuDR plant domain-containing protein</fullName>
    </recommendedName>
</protein>
<dbReference type="InterPro" id="IPR004332">
    <property type="entry name" value="Transposase_MuDR"/>
</dbReference>
<proteinExistence type="predicted"/>
<reference evidence="2" key="1">
    <citation type="journal article" date="2023" name="Plant J.">
        <title>Genome sequences and population genomics provide insights into the demographic history, inbreeding, and mutation load of two 'living fossil' tree species of Dipteronia.</title>
        <authorList>
            <person name="Feng Y."/>
            <person name="Comes H.P."/>
            <person name="Chen J."/>
            <person name="Zhu S."/>
            <person name="Lu R."/>
            <person name="Zhang X."/>
            <person name="Li P."/>
            <person name="Qiu J."/>
            <person name="Olsen K.M."/>
            <person name="Qiu Y."/>
        </authorList>
    </citation>
    <scope>NUCLEOTIDE SEQUENCE</scope>
    <source>
        <strain evidence="2">KIB01</strain>
    </source>
</reference>
<comment type="caution">
    <text evidence="2">The sequence shown here is derived from an EMBL/GenBank/DDBJ whole genome shotgun (WGS) entry which is preliminary data.</text>
</comment>
<evidence type="ECO:0000259" key="1">
    <source>
        <dbReference type="Pfam" id="PF03108"/>
    </source>
</evidence>
<sequence length="245" mass="28505">MPGHGDPMSGHRDSTFIILQFDLCRNRWKNCRVMMTQYRVTLTRQFFHQVTPTRSFSAEIKLKENDYRVIVIRHRVTPTLGKKASGHNDPISDDEDIALLIRRENVDPLVCISVEEICHETPEMKHKQPESSHNLHHVTPHHEFHYTHKSNIQRLVPPPCTFYSINSGEIAPRPITIRLEVGELFPSKKQLKSQLGNYALANRFQIRVFKSDTTRYQTRLNKSDTFPVTIPNNSREKTITLLNLE</sequence>
<gene>
    <name evidence="2" type="ORF">Ddye_030070</name>
</gene>